<name>A0A9W7B7T5_9STRA</name>
<proteinExistence type="predicted"/>
<dbReference type="Proteomes" id="UP001162640">
    <property type="component" value="Unassembled WGS sequence"/>
</dbReference>
<evidence type="ECO:0000313" key="1">
    <source>
        <dbReference type="EMBL" id="GMH85422.1"/>
    </source>
</evidence>
<accession>A0A9W7B7T5</accession>
<evidence type="ECO:0000313" key="2">
    <source>
        <dbReference type="Proteomes" id="UP001162640"/>
    </source>
</evidence>
<dbReference type="EMBL" id="BLQM01000359">
    <property type="protein sequence ID" value="GMH85422.1"/>
    <property type="molecule type" value="Genomic_DNA"/>
</dbReference>
<organism evidence="1 2">
    <name type="scientific">Triparma laevis f. inornata</name>
    <dbReference type="NCBI Taxonomy" id="1714386"/>
    <lineage>
        <taxon>Eukaryota</taxon>
        <taxon>Sar</taxon>
        <taxon>Stramenopiles</taxon>
        <taxon>Ochrophyta</taxon>
        <taxon>Bolidophyceae</taxon>
        <taxon>Parmales</taxon>
        <taxon>Triparmaceae</taxon>
        <taxon>Triparma</taxon>
    </lineage>
</organism>
<protein>
    <submittedName>
        <fullName evidence="1">Uncharacterized protein</fullName>
    </submittedName>
</protein>
<gene>
    <name evidence="1" type="ORF">TL16_g10226</name>
</gene>
<dbReference type="AlphaFoldDB" id="A0A9W7B7T5"/>
<reference evidence="2" key="1">
    <citation type="journal article" date="2023" name="Commun. Biol.">
        <title>Genome analysis of Parmales, the sister group of diatoms, reveals the evolutionary specialization of diatoms from phago-mixotrophs to photoautotrophs.</title>
        <authorList>
            <person name="Ban H."/>
            <person name="Sato S."/>
            <person name="Yoshikawa S."/>
            <person name="Yamada K."/>
            <person name="Nakamura Y."/>
            <person name="Ichinomiya M."/>
            <person name="Sato N."/>
            <person name="Blanc-Mathieu R."/>
            <person name="Endo H."/>
            <person name="Kuwata A."/>
            <person name="Ogata H."/>
        </authorList>
    </citation>
    <scope>NUCLEOTIDE SEQUENCE [LARGE SCALE GENOMIC DNA]</scope>
</reference>
<comment type="caution">
    <text evidence="1">The sequence shown here is derived from an EMBL/GenBank/DDBJ whole genome shotgun (WGS) entry which is preliminary data.</text>
</comment>
<sequence>MRFVWRDRHPDLSTAHSKNVVYDAIYISVHLTSTHDSLATTALFEQLTSSSQPLTNHIFYSTIGLPPKRALCQSPKVSRASSS</sequence>